<feature type="chain" id="PRO_5023930986" evidence="2">
    <location>
        <begin position="30"/>
        <end position="227"/>
    </location>
</feature>
<keyword evidence="1" id="KW-1133">Transmembrane helix</keyword>
<sequence>MMERFFEVILLLLDISFLLLSIQQKLANALKFHVISRWLCILLLSLLQDEFKVKNEEESKKEEPTNPEKKVFYTLTGVFFVTEILFYPKMVIVQVVTNLIHFPSLLQLSLLIEVLALYFYNWIYFFNILRVGISFYFDVIQYEFHRIQSNALYPLLFHSTAFTFHSVLSLSYEASALGLQYESEICCGELDGILSTGLVQLESAFESLGMSGKATLGTVESAFEHEP</sequence>
<feature type="signal peptide" evidence="2">
    <location>
        <begin position="1"/>
        <end position="29"/>
    </location>
</feature>
<dbReference type="Proteomes" id="UP000324800">
    <property type="component" value="Unassembled WGS sequence"/>
</dbReference>
<keyword evidence="1" id="KW-0472">Membrane</keyword>
<feature type="transmembrane region" description="Helical" evidence="1">
    <location>
        <begin position="100"/>
        <end position="120"/>
    </location>
</feature>
<feature type="transmembrane region" description="Helical" evidence="1">
    <location>
        <begin position="71"/>
        <end position="88"/>
    </location>
</feature>
<name>A0A5J4TKL2_9EUKA</name>
<evidence type="ECO:0000256" key="1">
    <source>
        <dbReference type="SAM" id="Phobius"/>
    </source>
</evidence>
<accession>A0A5J4TKL2</accession>
<evidence type="ECO:0000313" key="4">
    <source>
        <dbReference type="Proteomes" id="UP000324800"/>
    </source>
</evidence>
<gene>
    <name evidence="3" type="ORF">EZS28_045676</name>
</gene>
<dbReference type="EMBL" id="SNRW01029348">
    <property type="protein sequence ID" value="KAA6358797.1"/>
    <property type="molecule type" value="Genomic_DNA"/>
</dbReference>
<feature type="non-terminal residue" evidence="3">
    <location>
        <position position="227"/>
    </location>
</feature>
<protein>
    <submittedName>
        <fullName evidence="3">Uncharacterized protein</fullName>
    </submittedName>
</protein>
<evidence type="ECO:0000256" key="2">
    <source>
        <dbReference type="SAM" id="SignalP"/>
    </source>
</evidence>
<proteinExistence type="predicted"/>
<reference evidence="3 4" key="1">
    <citation type="submission" date="2019-03" db="EMBL/GenBank/DDBJ databases">
        <title>Single cell metagenomics reveals metabolic interactions within the superorganism composed of flagellate Streblomastix strix and complex community of Bacteroidetes bacteria on its surface.</title>
        <authorList>
            <person name="Treitli S.C."/>
            <person name="Kolisko M."/>
            <person name="Husnik F."/>
            <person name="Keeling P."/>
            <person name="Hampl V."/>
        </authorList>
    </citation>
    <scope>NUCLEOTIDE SEQUENCE [LARGE SCALE GENOMIC DNA]</scope>
    <source>
        <strain evidence="3">ST1C</strain>
    </source>
</reference>
<organism evidence="3 4">
    <name type="scientific">Streblomastix strix</name>
    <dbReference type="NCBI Taxonomy" id="222440"/>
    <lineage>
        <taxon>Eukaryota</taxon>
        <taxon>Metamonada</taxon>
        <taxon>Preaxostyla</taxon>
        <taxon>Oxymonadida</taxon>
        <taxon>Streblomastigidae</taxon>
        <taxon>Streblomastix</taxon>
    </lineage>
</organism>
<comment type="caution">
    <text evidence="3">The sequence shown here is derived from an EMBL/GenBank/DDBJ whole genome shotgun (WGS) entry which is preliminary data.</text>
</comment>
<evidence type="ECO:0000313" key="3">
    <source>
        <dbReference type="EMBL" id="KAA6358797.1"/>
    </source>
</evidence>
<keyword evidence="1" id="KW-0812">Transmembrane</keyword>
<keyword evidence="2" id="KW-0732">Signal</keyword>
<dbReference type="AlphaFoldDB" id="A0A5J4TKL2"/>